<reference evidence="1 2" key="1">
    <citation type="submission" date="2016-10" db="EMBL/GenBank/DDBJ databases">
        <authorList>
            <person name="de Groot N.N."/>
        </authorList>
    </citation>
    <scope>NUCLEOTIDE SEQUENCE [LARGE SCALE GENOMIC DNA]</scope>
    <source>
        <strain evidence="1 2">ATCC 51327</strain>
    </source>
</reference>
<dbReference type="STRING" id="29563.SAMN02983006_01588"/>
<sequence length="128" mass="14708">MKLRAKFSLFFLIVIVFSLSINSLALEVKFKDNDFSLKPQVITEQTMVVLDNLQPELDFTLHNLEAGRYLLIYGGHFYMLNVDSKVIKTENGELELPNKILQVNHKLLVPVYFIDLLPELEVEAANLN</sequence>
<dbReference type="RefSeq" id="WP_089861695.1">
    <property type="nucleotide sequence ID" value="NZ_FOTI01000020.1"/>
</dbReference>
<accession>A0A1I4J2Z5</accession>
<dbReference type="EMBL" id="FOTI01000020">
    <property type="protein sequence ID" value="SFL60919.1"/>
    <property type="molecule type" value="Genomic_DNA"/>
</dbReference>
<dbReference type="OrthoDB" id="2727970at2"/>
<dbReference type="Proteomes" id="UP000199006">
    <property type="component" value="Unassembled WGS sequence"/>
</dbReference>
<gene>
    <name evidence="1" type="ORF">SAMN02983006_01588</name>
</gene>
<dbReference type="AlphaFoldDB" id="A0A1I4J2Z5"/>
<name>A0A1I4J2Z5_9FIRM</name>
<keyword evidence="2" id="KW-1185">Reference proteome</keyword>
<proteinExistence type="predicted"/>
<protein>
    <recommendedName>
        <fullName evidence="3">Copper amine oxidase N-terminal domain-containing protein</fullName>
    </recommendedName>
</protein>
<evidence type="ECO:0008006" key="3">
    <source>
        <dbReference type="Google" id="ProtNLM"/>
    </source>
</evidence>
<evidence type="ECO:0000313" key="2">
    <source>
        <dbReference type="Proteomes" id="UP000199006"/>
    </source>
</evidence>
<evidence type="ECO:0000313" key="1">
    <source>
        <dbReference type="EMBL" id="SFL60919.1"/>
    </source>
</evidence>
<organism evidence="1 2">
    <name type="scientific">Halanaerobium salsuginis</name>
    <dbReference type="NCBI Taxonomy" id="29563"/>
    <lineage>
        <taxon>Bacteria</taxon>
        <taxon>Bacillati</taxon>
        <taxon>Bacillota</taxon>
        <taxon>Clostridia</taxon>
        <taxon>Halanaerobiales</taxon>
        <taxon>Halanaerobiaceae</taxon>
        <taxon>Halanaerobium</taxon>
    </lineage>
</organism>